<dbReference type="InterPro" id="IPR027417">
    <property type="entry name" value="P-loop_NTPase"/>
</dbReference>
<organism evidence="7 8">
    <name type="scientific">Durio zibethinus</name>
    <name type="common">Durian</name>
    <dbReference type="NCBI Taxonomy" id="66656"/>
    <lineage>
        <taxon>Eukaryota</taxon>
        <taxon>Viridiplantae</taxon>
        <taxon>Streptophyta</taxon>
        <taxon>Embryophyta</taxon>
        <taxon>Tracheophyta</taxon>
        <taxon>Spermatophyta</taxon>
        <taxon>Magnoliopsida</taxon>
        <taxon>eudicotyledons</taxon>
        <taxon>Gunneridae</taxon>
        <taxon>Pentapetalae</taxon>
        <taxon>rosids</taxon>
        <taxon>malvids</taxon>
        <taxon>Malvales</taxon>
        <taxon>Malvaceae</taxon>
        <taxon>Helicteroideae</taxon>
        <taxon>Durio</taxon>
    </lineage>
</organism>
<dbReference type="KEGG" id="dzi:111286870"/>
<dbReference type="Gene3D" id="1.10.8.430">
    <property type="entry name" value="Helical domain of apoptotic protease-activating factors"/>
    <property type="match status" value="1"/>
</dbReference>
<dbReference type="Pfam" id="PF13855">
    <property type="entry name" value="LRR_8"/>
    <property type="match status" value="1"/>
</dbReference>
<dbReference type="InterPro" id="IPR001611">
    <property type="entry name" value="Leu-rich_rpt"/>
</dbReference>
<dbReference type="PANTHER" id="PTHR33463">
    <property type="entry name" value="NB-ARC DOMAIN-CONTAINING PROTEIN-RELATED"/>
    <property type="match status" value="1"/>
</dbReference>
<dbReference type="InterPro" id="IPR057135">
    <property type="entry name" value="At4g27190-like_LRR"/>
</dbReference>
<dbReference type="Proteomes" id="UP000515121">
    <property type="component" value="Unplaced"/>
</dbReference>
<evidence type="ECO:0000313" key="7">
    <source>
        <dbReference type="Proteomes" id="UP000515121"/>
    </source>
</evidence>
<protein>
    <submittedName>
        <fullName evidence="8">Uncharacterized protein LOC111286870</fullName>
    </submittedName>
</protein>
<dbReference type="InterPro" id="IPR042197">
    <property type="entry name" value="Apaf_helical"/>
</dbReference>
<dbReference type="Pfam" id="PF00931">
    <property type="entry name" value="NB-ARC"/>
    <property type="match status" value="1"/>
</dbReference>
<dbReference type="GeneID" id="111286870"/>
<sequence>MEFLVAIVSSFVATAAKYTISPIKNHIKYFSNHENHIQTLKNQAESLKDARERVQHSVDAAKRNGEEIEQDVDKWLTTVNKKIAEEVEKVMRDEEDAKKKCFIGLCPNIWTRYKLSVKAEEEAKAVAELLEQAEFDRVSFRAAPQGIVGASVKGFEEFESRTLVLNGILEALKDASVNVIGVHGMGGIGKTTLVKEVVRQVKEGKLFNSVVLATVTQTLDVKGIQDQIADLLGLRFDEQSMVGRAHRLQERLKKEEKILVVLDDIWARLDLEEVGIPFGNEHEGCKILLTSRDLNVLSSGMDTQKNFAVGLLNEEEAWDLFKKMAGDCVESCDLQATAIEVAKKCAGLPIAIATVARALRNKSLFEWKSALCELKRPSSRNFKGVTAGVYSAIELSYNYLESEEVKLTFLLCSFLGHNGLIDDVLKYIIGLGLFHGVHTIEEARNRVLTVVSNLKALCLLLDSYNGERFDIHDVVWYVATSIANRDLGMFALINGDVLKQWPENEAMRNCSAINLLNPNISELPEEMECSLLSFFHMAHEGTVKIPANFFRRTERLNVLDLTGMHFLSLPVSIELLANLHTLCLNQCTLDDITIVGKLKNLEILSLARSDIKALPQEIAQLTQLRMLDLSDCTRLKIIPPNVLSSLSKLEELYMDNGFVQWEDEVLGKERRNASLEELKHLSYLTTLYAHIPNAQLIPKHLFIEPLDRYRILIGDEWEWSNDYEYSRTLKFKLHTSIYRDHGVKILMNKTEDLHLDQLKGIKNVLAELNNGEDFPHLKKLHIQNGREVQYIATEKIKLSQLQSMTLEGLPQLITFCSQDKRCSTSQQEGNTSSEPLPLFNKQLVLPHLESLRLSSINAKRIWHNQLSEASYGVPNLTSLIIEGCDSLEYLLSPSIARSLVQLKHLKIGECMCLRDVISTEGIEEEKEGVICFPRLDSLEIKYLRNFIKFCSGNYNIEFPALKVLKIKHCRKLREFIDESKMEGDYQSSIQALFNEKAAVPSLERMKISHLGNVKKIFHNELLAGSFCKLEEMIVENCDELLTVFSSTIVGVFSCLGKLTVNDCGSLQQIFEAGGLNIKEIRAVDCQLRELFIYDLPKLEHVWNDPLGILAFQNLRKVAVWDCPSLKNLFPLSIAKDLPQLESLMVSSCGVEEIVSAGEGLEKPFRFKFPQVSSLRLICLNGLKCFYPGQHTIVWPMLKKLGTDYSTLLKMVASERLSIQELNGNDQRECTIRQPLFLVEEVIPKLEELWLEKIDDIAMICDGQLPVEFFHQIKVFVLHGSLISGSASFPISFFQLFYNLEIVEFFDCNFKYLVSCEGNVAEKEDAATPLPRLRKLKLNYSKSLTHIWKKDSMLAYILPNLETLEVEGCDDLISFGSSPSSASFQNLTTLEVQWCNMMVNLVTASVVQNLVQLTTMRIVYCDTMTEVIAIEGSDGATYNEKIFFRKLKYLELSGLQSLTSFCPGNYAFKFPCLEQLIVNGCPSLKIFSQGVVSTPRLQRVKESRNHRKGRWTGDLNSTIQQLYTEKVGCHHFKFSDTFPELMEIWNINPQEILDFKNLRSVKFCNCSSLKYIFTLSMALSLKRLYQLEVKECSTMEEVIVEQGVEEEPTTDKLTIFPWLWNIEIESCLNLTSFYLGSQALEFPSLQIIKIADCPKMTTFSRDKEEGTAGDGKKKRLGQDVYITATFFSHKVVYPKLESLDLSSINIQRIWHEQLLPSSSYIEKLEFLRVKSCHNLKYMFPSFMAKDFVQLHSLKILDCKIMEEVILIEGFPEEERMSQMLFPELNFLSLEDLPKLTRFCFEPYFKFPCLRILRLTNCPLLKTFISKSVTGDKPQIHQNTEGSNVEVDNSSLFNEKVVFPSLEELTVKGMRDCRKIWQDQIGMDSFSKLKEILVEGCETLLNVFPLSMMERLEELDKLEIVNCDSLEEIIDPRGLIANESHAVTATESIVVEAAIKFVFPRVTYLRLDELPKLKSFYSRMHAIEWPSLKKMELISCYKVELFASKCLCFGETHSESQLGEISNKQPLFWVNEDTFPVLKELTWKRNDMMKGIWHGQVSLECFRKLEVINLECFPDTSTAALPYCFLRSLPNLEKIVLNEASFCQIFQFEGISDEERHTSALTQIKKLRLSKLPELTHLWKEEFNPRATLCNMRILEVLECGQLKSLVPSSVSFENLTTLEVSRCHGFVNLIACSTAKSLMLLERMSITDCKMIEEIIACEGEEIKGGIIFTKLKYLRLSCLPSLISFCLGDHIFEFPALRRVIVKECPKMKNFCEGVLSTPKLQQVQLTEDEDEDEVKVRWEGDFKTTVKQLFEEMNVQNSEVTEVTHQLDKLE</sequence>
<dbReference type="SUPFAM" id="SSF52047">
    <property type="entry name" value="RNI-like"/>
    <property type="match status" value="4"/>
</dbReference>
<dbReference type="InterPro" id="IPR050905">
    <property type="entry name" value="Plant_NBS-LRR"/>
</dbReference>
<dbReference type="GO" id="GO:0006952">
    <property type="term" value="P:defense response"/>
    <property type="evidence" value="ECO:0007669"/>
    <property type="project" value="UniProtKB-KW"/>
</dbReference>
<dbReference type="PRINTS" id="PR00364">
    <property type="entry name" value="DISEASERSIST"/>
</dbReference>
<dbReference type="InterPro" id="IPR002182">
    <property type="entry name" value="NB-ARC"/>
</dbReference>
<keyword evidence="4" id="KW-0067">ATP-binding</keyword>
<dbReference type="Pfam" id="PF23247">
    <property type="entry name" value="LRR_RPS2"/>
    <property type="match status" value="8"/>
</dbReference>
<keyword evidence="7" id="KW-1185">Reference proteome</keyword>
<keyword evidence="3" id="KW-0611">Plant defense</keyword>
<dbReference type="FunFam" id="3.40.50.300:FF:001091">
    <property type="entry name" value="Probable disease resistance protein At1g61300"/>
    <property type="match status" value="1"/>
</dbReference>
<feature type="coiled-coil region" evidence="5">
    <location>
        <begin position="30"/>
        <end position="100"/>
    </location>
</feature>
<dbReference type="InterPro" id="IPR032675">
    <property type="entry name" value="LRR_dom_sf"/>
</dbReference>
<evidence type="ECO:0000256" key="3">
    <source>
        <dbReference type="ARBA" id="ARBA00022821"/>
    </source>
</evidence>
<evidence type="ECO:0000256" key="5">
    <source>
        <dbReference type="SAM" id="Coils"/>
    </source>
</evidence>
<evidence type="ECO:0000256" key="4">
    <source>
        <dbReference type="ARBA" id="ARBA00022840"/>
    </source>
</evidence>
<reference evidence="8" key="1">
    <citation type="submission" date="2025-08" db="UniProtKB">
        <authorList>
            <consortium name="RefSeq"/>
        </authorList>
    </citation>
    <scope>IDENTIFICATION</scope>
    <source>
        <tissue evidence="8">Fruit stalk</tissue>
    </source>
</reference>
<evidence type="ECO:0000256" key="2">
    <source>
        <dbReference type="ARBA" id="ARBA00022741"/>
    </source>
</evidence>
<dbReference type="GO" id="GO:0043531">
    <property type="term" value="F:ADP binding"/>
    <property type="evidence" value="ECO:0007669"/>
    <property type="project" value="InterPro"/>
</dbReference>
<evidence type="ECO:0000256" key="1">
    <source>
        <dbReference type="ARBA" id="ARBA00008894"/>
    </source>
</evidence>
<keyword evidence="2" id="KW-0547">Nucleotide-binding</keyword>
<dbReference type="SUPFAM" id="SSF52540">
    <property type="entry name" value="P-loop containing nucleoside triphosphate hydrolases"/>
    <property type="match status" value="1"/>
</dbReference>
<dbReference type="InterPro" id="IPR003593">
    <property type="entry name" value="AAA+_ATPase"/>
</dbReference>
<evidence type="ECO:0000313" key="8">
    <source>
        <dbReference type="RefSeq" id="XP_022732763.1"/>
    </source>
</evidence>
<dbReference type="PANTHER" id="PTHR33463:SF197">
    <property type="entry name" value="DOMAIN-CONTAINING DISEASE RESISTANCE PROTEIN, PUTATIVE-RELATED"/>
    <property type="match status" value="1"/>
</dbReference>
<dbReference type="OrthoDB" id="1747797at2759"/>
<dbReference type="RefSeq" id="XP_022732763.1">
    <property type="nucleotide sequence ID" value="XM_022877028.1"/>
</dbReference>
<comment type="similarity">
    <text evidence="1">Belongs to the disease resistance NB-LRR family.</text>
</comment>
<proteinExistence type="inferred from homology"/>
<evidence type="ECO:0000259" key="6">
    <source>
        <dbReference type="SMART" id="SM00382"/>
    </source>
</evidence>
<dbReference type="GO" id="GO:0005524">
    <property type="term" value="F:ATP binding"/>
    <property type="evidence" value="ECO:0007669"/>
    <property type="project" value="UniProtKB-KW"/>
</dbReference>
<dbReference type="Gene3D" id="3.80.10.10">
    <property type="entry name" value="Ribonuclease Inhibitor"/>
    <property type="match status" value="8"/>
</dbReference>
<gene>
    <name evidence="8" type="primary">LOC111286870</name>
</gene>
<dbReference type="SUPFAM" id="SSF52058">
    <property type="entry name" value="L domain-like"/>
    <property type="match status" value="1"/>
</dbReference>
<dbReference type="Gene3D" id="3.40.50.300">
    <property type="entry name" value="P-loop containing nucleotide triphosphate hydrolases"/>
    <property type="match status" value="1"/>
</dbReference>
<feature type="domain" description="AAA+ ATPase" evidence="6">
    <location>
        <begin position="176"/>
        <end position="311"/>
    </location>
</feature>
<keyword evidence="5" id="KW-0175">Coiled coil</keyword>
<accession>A0A6P5XX33</accession>
<name>A0A6P5XX33_DURZI</name>
<dbReference type="SMART" id="SM00382">
    <property type="entry name" value="AAA"/>
    <property type="match status" value="1"/>
</dbReference>